<dbReference type="RefSeq" id="WP_146511601.1">
    <property type="nucleotide sequence ID" value="NZ_SIHI01000024.1"/>
</dbReference>
<dbReference type="GO" id="GO:0034755">
    <property type="term" value="P:iron ion transmembrane transport"/>
    <property type="evidence" value="ECO:0007669"/>
    <property type="project" value="TreeGrafter"/>
</dbReference>
<evidence type="ECO:0000256" key="5">
    <source>
        <dbReference type="ARBA" id="ARBA00022989"/>
    </source>
</evidence>
<evidence type="ECO:0000313" key="10">
    <source>
        <dbReference type="Proteomes" id="UP000317243"/>
    </source>
</evidence>
<keyword evidence="6 8" id="KW-0472">Membrane</keyword>
<feature type="transmembrane region" description="Helical" evidence="8">
    <location>
        <begin position="191"/>
        <end position="209"/>
    </location>
</feature>
<accession>A0A5C5WAC4</accession>
<evidence type="ECO:0000256" key="6">
    <source>
        <dbReference type="ARBA" id="ARBA00023136"/>
    </source>
</evidence>
<feature type="region of interest" description="Disordered" evidence="7">
    <location>
        <begin position="419"/>
        <end position="440"/>
    </location>
</feature>
<comment type="caution">
    <text evidence="9">The sequence shown here is derived from an EMBL/GenBank/DDBJ whole genome shotgun (WGS) entry which is preliminary data.</text>
</comment>
<feature type="transmembrane region" description="Helical" evidence="8">
    <location>
        <begin position="388"/>
        <end position="407"/>
    </location>
</feature>
<evidence type="ECO:0000313" key="9">
    <source>
        <dbReference type="EMBL" id="TWT47105.1"/>
    </source>
</evidence>
<evidence type="ECO:0000256" key="8">
    <source>
        <dbReference type="SAM" id="Phobius"/>
    </source>
</evidence>
<dbReference type="NCBIfam" id="NF037982">
    <property type="entry name" value="Nramp_1"/>
    <property type="match status" value="1"/>
</dbReference>
<keyword evidence="5 8" id="KW-1133">Transmembrane helix</keyword>
<evidence type="ECO:0000256" key="3">
    <source>
        <dbReference type="ARBA" id="ARBA00022692"/>
    </source>
</evidence>
<dbReference type="InterPro" id="IPR001046">
    <property type="entry name" value="NRAMP_fam"/>
</dbReference>
<reference evidence="9 10" key="1">
    <citation type="submission" date="2019-02" db="EMBL/GenBank/DDBJ databases">
        <title>Deep-cultivation of Planctomycetes and their phenomic and genomic characterization uncovers novel biology.</title>
        <authorList>
            <person name="Wiegand S."/>
            <person name="Jogler M."/>
            <person name="Boedeker C."/>
            <person name="Pinto D."/>
            <person name="Vollmers J."/>
            <person name="Rivas-Marin E."/>
            <person name="Kohn T."/>
            <person name="Peeters S.H."/>
            <person name="Heuer A."/>
            <person name="Rast P."/>
            <person name="Oberbeckmann S."/>
            <person name="Bunk B."/>
            <person name="Jeske O."/>
            <person name="Meyerdierks A."/>
            <person name="Storesund J.E."/>
            <person name="Kallscheuer N."/>
            <person name="Luecker S."/>
            <person name="Lage O.M."/>
            <person name="Pohl T."/>
            <person name="Merkel B.J."/>
            <person name="Hornburger P."/>
            <person name="Mueller R.-W."/>
            <person name="Bruemmer F."/>
            <person name="Labrenz M."/>
            <person name="Spormann A.M."/>
            <person name="Op Den Camp H."/>
            <person name="Overmann J."/>
            <person name="Amann R."/>
            <person name="Jetten M.S.M."/>
            <person name="Mascher T."/>
            <person name="Medema M.H."/>
            <person name="Devos D.P."/>
            <person name="Kaster A.-K."/>
            <person name="Ovreas L."/>
            <person name="Rohde M."/>
            <person name="Galperin M.Y."/>
            <person name="Jogler C."/>
        </authorList>
    </citation>
    <scope>NUCLEOTIDE SEQUENCE [LARGE SCALE GENOMIC DNA]</scope>
    <source>
        <strain evidence="9 10">KOR42</strain>
    </source>
</reference>
<proteinExistence type="predicted"/>
<dbReference type="PANTHER" id="PTHR11706:SF33">
    <property type="entry name" value="NATURAL RESISTANCE-ASSOCIATED MACROPHAGE PROTEIN 2"/>
    <property type="match status" value="1"/>
</dbReference>
<organism evidence="9 10">
    <name type="scientific">Thalassoglobus neptunius</name>
    <dbReference type="NCBI Taxonomy" id="1938619"/>
    <lineage>
        <taxon>Bacteria</taxon>
        <taxon>Pseudomonadati</taxon>
        <taxon>Planctomycetota</taxon>
        <taxon>Planctomycetia</taxon>
        <taxon>Planctomycetales</taxon>
        <taxon>Planctomycetaceae</taxon>
        <taxon>Thalassoglobus</taxon>
    </lineage>
</organism>
<dbReference type="GO" id="GO:0015086">
    <property type="term" value="F:cadmium ion transmembrane transporter activity"/>
    <property type="evidence" value="ECO:0007669"/>
    <property type="project" value="TreeGrafter"/>
</dbReference>
<evidence type="ECO:0000256" key="7">
    <source>
        <dbReference type="SAM" id="MobiDB-lite"/>
    </source>
</evidence>
<keyword evidence="4" id="KW-0769">Symport</keyword>
<feature type="transmembrane region" description="Helical" evidence="8">
    <location>
        <begin position="152"/>
        <end position="171"/>
    </location>
</feature>
<keyword evidence="2" id="KW-0813">Transport</keyword>
<comment type="subcellular location">
    <subcellularLocation>
        <location evidence="1">Membrane</location>
        <topology evidence="1">Multi-pass membrane protein</topology>
    </subcellularLocation>
</comment>
<dbReference type="EMBL" id="SIHI01000024">
    <property type="protein sequence ID" value="TWT47105.1"/>
    <property type="molecule type" value="Genomic_DNA"/>
</dbReference>
<feature type="transmembrane region" description="Helical" evidence="8">
    <location>
        <begin position="320"/>
        <end position="341"/>
    </location>
</feature>
<dbReference type="GO" id="GO:0015293">
    <property type="term" value="F:symporter activity"/>
    <property type="evidence" value="ECO:0007669"/>
    <property type="project" value="UniProtKB-KW"/>
</dbReference>
<gene>
    <name evidence="9" type="primary">mntH</name>
    <name evidence="9" type="ORF">KOR42_42190</name>
</gene>
<name>A0A5C5WAC4_9PLAN</name>
<dbReference type="AlphaFoldDB" id="A0A5C5WAC4"/>
<keyword evidence="3 8" id="KW-0812">Transmembrane</keyword>
<protein>
    <submittedName>
        <fullName evidence="9">Divalent metal cation transporter MntH</fullName>
    </submittedName>
</protein>
<dbReference type="GO" id="GO:0005886">
    <property type="term" value="C:plasma membrane"/>
    <property type="evidence" value="ECO:0007669"/>
    <property type="project" value="TreeGrafter"/>
</dbReference>
<keyword evidence="10" id="KW-1185">Reference proteome</keyword>
<feature type="transmembrane region" description="Helical" evidence="8">
    <location>
        <begin position="121"/>
        <end position="140"/>
    </location>
</feature>
<dbReference type="Proteomes" id="UP000317243">
    <property type="component" value="Unassembled WGS sequence"/>
</dbReference>
<dbReference type="PANTHER" id="PTHR11706">
    <property type="entry name" value="SOLUTE CARRIER PROTEIN FAMILY 11 MEMBER"/>
    <property type="match status" value="1"/>
</dbReference>
<evidence type="ECO:0000256" key="1">
    <source>
        <dbReference type="ARBA" id="ARBA00004141"/>
    </source>
</evidence>
<feature type="compositionally biased region" description="Low complexity" evidence="7">
    <location>
        <begin position="419"/>
        <end position="433"/>
    </location>
</feature>
<sequence length="440" mass="46501">MNSTPSSNPWYYRIGPGLITACVVIGPGSITTSSSVGANNGYSMLWIVVVSVAFMMLYMTLGAKLGVVADRSAGDLIRKHAGSWLAILVGCCVFFIATAYQSGNNFGVASAFEAFSDSKEVIVGLIVAFNAIALMFLFAFKDLYRMLERLMMGFVGLMLVSFAINLVRLGPDLGEMAEGFIPSVGMIELDLLGLLGTTFVTTAAFYQVYLVRQKGWGESELQNGLMDARIGSVIMGVLTIMLMSTAAAGLYTGEPVVLKSPVDIAQALEATFGTNGKVIFCFGVFSAAYSSFLVNSMIGGFILSDGLGLGASPDEKWPRLFTAAALLTGMGFGIAAILFGFDLTPSLIMAQAVTVIGAPLIAAILFWLTSRKDIMGKHVNGPMTNLGAALGLLLLLGIAGYTAFVKIPDRYRSYVASASQNTAEESASSAEAEAINDDDE</sequence>
<evidence type="ECO:0000256" key="4">
    <source>
        <dbReference type="ARBA" id="ARBA00022847"/>
    </source>
</evidence>
<feature type="transmembrane region" description="Helical" evidence="8">
    <location>
        <begin position="42"/>
        <end position="61"/>
    </location>
</feature>
<feature type="transmembrane region" description="Helical" evidence="8">
    <location>
        <begin position="12"/>
        <end position="30"/>
    </location>
</feature>
<feature type="transmembrane region" description="Helical" evidence="8">
    <location>
        <begin position="82"/>
        <end position="101"/>
    </location>
</feature>
<feature type="transmembrane region" description="Helical" evidence="8">
    <location>
        <begin position="287"/>
        <end position="308"/>
    </location>
</feature>
<evidence type="ECO:0000256" key="2">
    <source>
        <dbReference type="ARBA" id="ARBA00022448"/>
    </source>
</evidence>
<feature type="transmembrane region" description="Helical" evidence="8">
    <location>
        <begin position="347"/>
        <end position="368"/>
    </location>
</feature>
<dbReference type="OrthoDB" id="9787548at2"/>
<dbReference type="Pfam" id="PF01566">
    <property type="entry name" value="Nramp"/>
    <property type="match status" value="1"/>
</dbReference>
<dbReference type="GO" id="GO:0005384">
    <property type="term" value="F:manganese ion transmembrane transporter activity"/>
    <property type="evidence" value="ECO:0007669"/>
    <property type="project" value="TreeGrafter"/>
</dbReference>